<evidence type="ECO:0000313" key="12">
    <source>
        <dbReference type="EnsemblMetazoa" id="ISCW011309-PA"/>
    </source>
</evidence>
<dbReference type="AlphaFoldDB" id="B7Q6F3"/>
<dbReference type="PANTHER" id="PTHR43775">
    <property type="entry name" value="FATTY ACID SYNTHASE"/>
    <property type="match status" value="1"/>
</dbReference>
<dbReference type="InParanoid" id="B7Q6F3"/>
<dbReference type="GO" id="GO:0006633">
    <property type="term" value="P:fatty acid biosynthetic process"/>
    <property type="evidence" value="ECO:0007669"/>
    <property type="project" value="UniProtKB-KW"/>
</dbReference>
<evidence type="ECO:0000313" key="13">
    <source>
        <dbReference type="Proteomes" id="UP000001555"/>
    </source>
</evidence>
<keyword evidence="4" id="KW-0521">NADP</keyword>
<evidence type="ECO:0000256" key="3">
    <source>
        <dbReference type="ARBA" id="ARBA00022832"/>
    </source>
</evidence>
<dbReference type="InterPro" id="IPR049391">
    <property type="entry name" value="FAS_pseudo-KR"/>
</dbReference>
<dbReference type="Gene3D" id="3.30.70.3290">
    <property type="match status" value="1"/>
</dbReference>
<dbReference type="Gene3D" id="3.10.129.110">
    <property type="entry name" value="Polyketide synthase dehydratase"/>
    <property type="match status" value="1"/>
</dbReference>
<evidence type="ECO:0000256" key="5">
    <source>
        <dbReference type="ARBA" id="ARBA00023002"/>
    </source>
</evidence>
<protein>
    <submittedName>
        <fullName evidence="11 12">Fatty acid synthase, putative</fullName>
        <ecNumber evidence="11">2.3.1.85</ecNumber>
    </submittedName>
</protein>
<dbReference type="Gene3D" id="3.40.50.720">
    <property type="entry name" value="NAD(P)-binding Rossmann-like Domain"/>
    <property type="match status" value="1"/>
</dbReference>
<dbReference type="EMBL" id="ABJB010137803">
    <property type="status" value="NOT_ANNOTATED_CDS"/>
    <property type="molecule type" value="Genomic_DNA"/>
</dbReference>
<dbReference type="GO" id="GO:0004312">
    <property type="term" value="F:fatty acid synthase activity"/>
    <property type="evidence" value="ECO:0007669"/>
    <property type="project" value="UniProtKB-EC"/>
</dbReference>
<gene>
    <name evidence="11" type="ORF">IscW_ISCW011309</name>
</gene>
<dbReference type="InterPro" id="IPR049552">
    <property type="entry name" value="PKS_DH_N"/>
</dbReference>
<dbReference type="PANTHER" id="PTHR43775:SF7">
    <property type="entry name" value="FATTY ACID SYNTHASE"/>
    <property type="match status" value="1"/>
</dbReference>
<keyword evidence="2" id="KW-0444">Lipid biosynthesis</keyword>
<dbReference type="PaxDb" id="6945-B7Q6F3"/>
<keyword evidence="3" id="KW-0276">Fatty acid metabolism</keyword>
<name>B7Q6F3_IXOSC</name>
<evidence type="ECO:0000256" key="1">
    <source>
        <dbReference type="ARBA" id="ARBA00022450"/>
    </source>
</evidence>
<keyword evidence="11" id="KW-0808">Transferase</keyword>
<dbReference type="EMBL" id="DS867190">
    <property type="protein sequence ID" value="EEC14425.1"/>
    <property type="molecule type" value="Genomic_DNA"/>
</dbReference>
<dbReference type="HOGENOM" id="CLU_853323_0_0_1"/>
<proteinExistence type="predicted"/>
<evidence type="ECO:0000259" key="10">
    <source>
        <dbReference type="Pfam" id="PF21149"/>
    </source>
</evidence>
<keyword evidence="13" id="KW-1185">Reference proteome</keyword>
<evidence type="ECO:0000256" key="7">
    <source>
        <dbReference type="ARBA" id="ARBA00023160"/>
    </source>
</evidence>
<keyword evidence="7" id="KW-0275">Fatty acid biosynthesis</keyword>
<keyword evidence="11" id="KW-0012">Acyltransferase</keyword>
<keyword evidence="8" id="KW-0511">Multifunctional enzyme</keyword>
<evidence type="ECO:0000313" key="11">
    <source>
        <dbReference type="EMBL" id="EEC14425.1"/>
    </source>
</evidence>
<evidence type="ECO:0000259" key="9">
    <source>
        <dbReference type="Pfam" id="PF21089"/>
    </source>
</evidence>
<evidence type="ECO:0000256" key="2">
    <source>
        <dbReference type="ARBA" id="ARBA00022516"/>
    </source>
</evidence>
<dbReference type="EMBL" id="ABJB010920235">
    <property type="status" value="NOT_ANNOTATED_CDS"/>
    <property type="molecule type" value="Genomic_DNA"/>
</dbReference>
<dbReference type="InterPro" id="IPR042104">
    <property type="entry name" value="PKS_dehydratase_sf"/>
</dbReference>
<accession>B7Q6F3</accession>
<dbReference type="InterPro" id="IPR050091">
    <property type="entry name" value="PKS_NRPS_Biosynth_Enz"/>
</dbReference>
<feature type="domain" description="Polyketide synthase dehydratase" evidence="9">
    <location>
        <begin position="92"/>
        <end position="154"/>
    </location>
</feature>
<evidence type="ECO:0000256" key="8">
    <source>
        <dbReference type="ARBA" id="ARBA00023268"/>
    </source>
</evidence>
<dbReference type="EMBL" id="ABJB010993521">
    <property type="status" value="NOT_ANNOTATED_CDS"/>
    <property type="molecule type" value="Genomic_DNA"/>
</dbReference>
<dbReference type="STRING" id="6945.B7Q6F3"/>
<dbReference type="GO" id="GO:0016491">
    <property type="term" value="F:oxidoreductase activity"/>
    <property type="evidence" value="ECO:0007669"/>
    <property type="project" value="UniProtKB-KW"/>
</dbReference>
<dbReference type="EMBL" id="ABJB010481280">
    <property type="status" value="NOT_ANNOTATED_CDS"/>
    <property type="molecule type" value="Genomic_DNA"/>
</dbReference>
<dbReference type="EnsemblMetazoa" id="ISCW011309-RA">
    <property type="protein sequence ID" value="ISCW011309-PA"/>
    <property type="gene ID" value="ISCW011309"/>
</dbReference>
<sequence>MLATCLGLMKRDVPDVPAFFLTSLGKLHAHGVPLQLEPLFPRVPWPVPRGTPNVAHLVSWDHSESWSVATYNDFPTSTQVSEEVEVFDLEAGENDSYLARHQVDGRVLFPATGYMVLAWKSLAKRSGKPYTQVPVIFEDVTLHRAIILPKSAGSEALEALTDALAAQSIEGGFVLLSLRTALTPAEMFLSTVGKVPLRVHSRDIVEAAFGKRGFRLVSLRSNNVSALLLFRKGPATPAGAEKQVVIRVRSGGFGWVEEIKAKATEYQERPSGENIWLVAEDVGSSGVVGLTNCLRLETGGHHIRWAVYLAEANGSGCGKTSERGFS</sequence>
<keyword evidence="5" id="KW-0560">Oxidoreductase</keyword>
<dbReference type="EMBL" id="ABJB010746331">
    <property type="status" value="NOT_ANNOTATED_CDS"/>
    <property type="molecule type" value="Genomic_DNA"/>
</dbReference>
<reference evidence="11 13" key="1">
    <citation type="submission" date="2008-03" db="EMBL/GenBank/DDBJ databases">
        <title>Annotation of Ixodes scapularis.</title>
        <authorList>
            <consortium name="Ixodes scapularis Genome Project Consortium"/>
            <person name="Caler E."/>
            <person name="Hannick L.I."/>
            <person name="Bidwell S."/>
            <person name="Joardar V."/>
            <person name="Thiagarajan M."/>
            <person name="Amedeo P."/>
            <person name="Galinsky K.J."/>
            <person name="Schobel S."/>
            <person name="Inman J."/>
            <person name="Hostetler J."/>
            <person name="Miller J."/>
            <person name="Hammond M."/>
            <person name="Megy K."/>
            <person name="Lawson D."/>
            <person name="Kodira C."/>
            <person name="Sutton G."/>
            <person name="Meyer J."/>
            <person name="Hill C.A."/>
            <person name="Birren B."/>
            <person name="Nene V."/>
            <person name="Collins F."/>
            <person name="Alarcon-Chaidez F."/>
            <person name="Wikel S."/>
            <person name="Strausberg R."/>
        </authorList>
    </citation>
    <scope>NUCLEOTIDE SEQUENCE [LARGE SCALE GENOMIC DNA]</scope>
    <source>
        <strain evidence="13">Wikel</strain>
        <strain evidence="11">Wikel colony</strain>
    </source>
</reference>
<dbReference type="Proteomes" id="UP000001555">
    <property type="component" value="Unassembled WGS sequence"/>
</dbReference>
<evidence type="ECO:0000256" key="4">
    <source>
        <dbReference type="ARBA" id="ARBA00022857"/>
    </source>
</evidence>
<organism>
    <name type="scientific">Ixodes scapularis</name>
    <name type="common">Black-legged tick</name>
    <name type="synonym">Deer tick</name>
    <dbReference type="NCBI Taxonomy" id="6945"/>
    <lineage>
        <taxon>Eukaryota</taxon>
        <taxon>Metazoa</taxon>
        <taxon>Ecdysozoa</taxon>
        <taxon>Arthropoda</taxon>
        <taxon>Chelicerata</taxon>
        <taxon>Arachnida</taxon>
        <taxon>Acari</taxon>
        <taxon>Parasitiformes</taxon>
        <taxon>Ixodida</taxon>
        <taxon>Ixodoidea</taxon>
        <taxon>Ixodidae</taxon>
        <taxon>Ixodinae</taxon>
        <taxon>Ixodes</taxon>
    </lineage>
</organism>
<evidence type="ECO:0000256" key="6">
    <source>
        <dbReference type="ARBA" id="ARBA00023098"/>
    </source>
</evidence>
<keyword evidence="1" id="KW-0596">Phosphopantetheine</keyword>
<feature type="domain" description="Fatty acid synthase pseudo-KR" evidence="10">
    <location>
        <begin position="253"/>
        <end position="307"/>
    </location>
</feature>
<dbReference type="VEuPathDB" id="VectorBase:ISCW011309"/>
<dbReference type="EC" id="2.3.1.85" evidence="11"/>
<dbReference type="Pfam" id="PF21089">
    <property type="entry name" value="PKS_DH_N"/>
    <property type="match status" value="1"/>
</dbReference>
<reference evidence="12" key="2">
    <citation type="submission" date="2020-05" db="UniProtKB">
        <authorList>
            <consortium name="EnsemblMetazoa"/>
        </authorList>
    </citation>
    <scope>IDENTIFICATION</scope>
    <source>
        <strain evidence="12">wikel</strain>
    </source>
</reference>
<dbReference type="VEuPathDB" id="VectorBase:ISCI011309"/>
<dbReference type="Pfam" id="PF21149">
    <property type="entry name" value="FAS_pseudo-KR"/>
    <property type="match status" value="1"/>
</dbReference>
<keyword evidence="6" id="KW-0443">Lipid metabolism</keyword>